<keyword evidence="6" id="KW-0378">Hydrolase</keyword>
<keyword evidence="7" id="KW-0788">Thiol protease</keyword>
<feature type="signal peptide" evidence="11">
    <location>
        <begin position="1"/>
        <end position="17"/>
    </location>
</feature>
<dbReference type="Gene3D" id="3.90.70.10">
    <property type="entry name" value="Cysteine proteinases"/>
    <property type="match status" value="1"/>
</dbReference>
<accession>A0A151ZF25</accession>
<dbReference type="GO" id="GO:0006508">
    <property type="term" value="P:proteolysis"/>
    <property type="evidence" value="ECO:0007669"/>
    <property type="project" value="UniProtKB-KW"/>
</dbReference>
<dbReference type="EMBL" id="LODT01000029">
    <property type="protein sequence ID" value="KYQ92474.1"/>
    <property type="molecule type" value="Genomic_DNA"/>
</dbReference>
<evidence type="ECO:0000256" key="4">
    <source>
        <dbReference type="ARBA" id="ARBA00022670"/>
    </source>
</evidence>
<dbReference type="FunFam" id="3.90.70.10:FF:000117">
    <property type="entry name" value="Probable papain cysteine protease"/>
    <property type="match status" value="1"/>
</dbReference>
<dbReference type="Proteomes" id="UP000076078">
    <property type="component" value="Unassembled WGS sequence"/>
</dbReference>
<name>A0A151ZF25_TIELA</name>
<sequence>MKSIIILSILLISSVYAYESCVKRVPIEERNTHVVSPLPIEYTNMETLPEYFDWRNISGRSYVTITRNQHLPQYCGSCWAFATTSALGDRIKIGKEAQFAEINIAPQVLLNCAGTNNTCDGGDPTQAYEYMMNKGITDETCAPYEATDLECSAENICKNCGFDLKSPTALCVAQPTYTTYFVAEHGLVNGTEAMMAEIFQRGPIACGMCVTDDFVAYTGGIFTDSTGAGEINHEISIVGWGSEAGLDYWIVRNSWGTFWGETGFFRIQRGVNLLSIESDCDWAVPTQQDIVVNIL</sequence>
<keyword evidence="10" id="KW-0325">Glycoprotein</keyword>
<keyword evidence="9" id="KW-1015">Disulfide bond</keyword>
<comment type="caution">
    <text evidence="13">The sequence shown here is derived from an EMBL/GenBank/DDBJ whole genome shotgun (WGS) entry which is preliminary data.</text>
</comment>
<dbReference type="STRING" id="361077.A0A151ZF25"/>
<dbReference type="InterPro" id="IPR000668">
    <property type="entry name" value="Peptidase_C1A_C"/>
</dbReference>
<keyword evidence="5 11" id="KW-0732">Signal</keyword>
<organism evidence="13 14">
    <name type="scientific">Tieghemostelium lacteum</name>
    <name type="common">Slime mold</name>
    <name type="synonym">Dictyostelium lacteum</name>
    <dbReference type="NCBI Taxonomy" id="361077"/>
    <lineage>
        <taxon>Eukaryota</taxon>
        <taxon>Amoebozoa</taxon>
        <taxon>Evosea</taxon>
        <taxon>Eumycetozoa</taxon>
        <taxon>Dictyostelia</taxon>
        <taxon>Dictyosteliales</taxon>
        <taxon>Raperosteliaceae</taxon>
        <taxon>Tieghemostelium</taxon>
    </lineage>
</organism>
<evidence type="ECO:0000256" key="7">
    <source>
        <dbReference type="ARBA" id="ARBA00022807"/>
    </source>
</evidence>
<evidence type="ECO:0000259" key="12">
    <source>
        <dbReference type="SMART" id="SM00645"/>
    </source>
</evidence>
<comment type="catalytic activity">
    <reaction evidence="1">
        <text>Release of C-terminal amino acid residues with broad specificity, but lacks action on C-terminal proline. Shows weak endopeptidase activity.</text>
        <dbReference type="EC" id="3.4.18.1"/>
    </reaction>
</comment>
<dbReference type="SUPFAM" id="SSF54001">
    <property type="entry name" value="Cysteine proteinases"/>
    <property type="match status" value="1"/>
</dbReference>
<dbReference type="InterPro" id="IPR038765">
    <property type="entry name" value="Papain-like_cys_pep_sf"/>
</dbReference>
<evidence type="ECO:0000256" key="2">
    <source>
        <dbReference type="ARBA" id="ARBA00008455"/>
    </source>
</evidence>
<evidence type="ECO:0000256" key="6">
    <source>
        <dbReference type="ARBA" id="ARBA00022801"/>
    </source>
</evidence>
<evidence type="ECO:0000256" key="5">
    <source>
        <dbReference type="ARBA" id="ARBA00022729"/>
    </source>
</evidence>
<reference evidence="13 14" key="1">
    <citation type="submission" date="2015-12" db="EMBL/GenBank/DDBJ databases">
        <title>Dictyostelia acquired genes for synthesis and detection of signals that induce cell-type specialization by lateral gene transfer from prokaryotes.</title>
        <authorList>
            <person name="Gloeckner G."/>
            <person name="Schaap P."/>
        </authorList>
    </citation>
    <scope>NUCLEOTIDE SEQUENCE [LARGE SCALE GENOMIC DNA]</scope>
    <source>
        <strain evidence="13 14">TK</strain>
    </source>
</reference>
<evidence type="ECO:0000256" key="10">
    <source>
        <dbReference type="ARBA" id="ARBA00023180"/>
    </source>
</evidence>
<dbReference type="EC" id="3.4.18.1" evidence="3"/>
<dbReference type="InterPro" id="IPR013128">
    <property type="entry name" value="Peptidase_C1A"/>
</dbReference>
<dbReference type="FunCoup" id="A0A151ZF25">
    <property type="interactions" value="13"/>
</dbReference>
<evidence type="ECO:0000256" key="11">
    <source>
        <dbReference type="SAM" id="SignalP"/>
    </source>
</evidence>
<dbReference type="OrthoDB" id="190265at2759"/>
<feature type="chain" id="PRO_5018789007" description="cathepsin X" evidence="11">
    <location>
        <begin position="18"/>
        <end position="295"/>
    </location>
</feature>
<dbReference type="InterPro" id="IPR025661">
    <property type="entry name" value="Pept_asp_AS"/>
</dbReference>
<dbReference type="PRINTS" id="PR00705">
    <property type="entry name" value="PAPAIN"/>
</dbReference>
<evidence type="ECO:0000256" key="9">
    <source>
        <dbReference type="ARBA" id="ARBA00023157"/>
    </source>
</evidence>
<dbReference type="AlphaFoldDB" id="A0A151ZF25"/>
<proteinExistence type="inferred from homology"/>
<dbReference type="InParanoid" id="A0A151ZF25"/>
<comment type="similarity">
    <text evidence="2">Belongs to the peptidase C1 family.</text>
</comment>
<dbReference type="Pfam" id="PF00112">
    <property type="entry name" value="Peptidase_C1"/>
    <property type="match status" value="1"/>
</dbReference>
<feature type="domain" description="Peptidase C1A papain C-terminal" evidence="12">
    <location>
        <begin position="48"/>
        <end position="284"/>
    </location>
</feature>
<protein>
    <recommendedName>
        <fullName evidence="3">cathepsin X</fullName>
        <ecNumber evidence="3">3.4.18.1</ecNumber>
    </recommendedName>
</protein>
<keyword evidence="8" id="KW-0865">Zymogen</keyword>
<dbReference type="SMART" id="SM00645">
    <property type="entry name" value="Pept_C1"/>
    <property type="match status" value="1"/>
</dbReference>
<evidence type="ECO:0000313" key="13">
    <source>
        <dbReference type="EMBL" id="KYQ92474.1"/>
    </source>
</evidence>
<evidence type="ECO:0000256" key="8">
    <source>
        <dbReference type="ARBA" id="ARBA00023145"/>
    </source>
</evidence>
<dbReference type="PANTHER" id="PTHR12411">
    <property type="entry name" value="CYSTEINE PROTEASE FAMILY C1-RELATED"/>
    <property type="match status" value="1"/>
</dbReference>
<gene>
    <name evidence="13" type="ORF">DLAC_06458</name>
</gene>
<dbReference type="CDD" id="cd02698">
    <property type="entry name" value="Peptidase_C1A_CathepsinX"/>
    <property type="match status" value="1"/>
</dbReference>
<evidence type="ECO:0000256" key="1">
    <source>
        <dbReference type="ARBA" id="ARBA00001594"/>
    </source>
</evidence>
<dbReference type="InterPro" id="IPR033157">
    <property type="entry name" value="CTSZ"/>
</dbReference>
<dbReference type="OMA" id="LYSEYHE"/>
<evidence type="ECO:0000313" key="14">
    <source>
        <dbReference type="Proteomes" id="UP000076078"/>
    </source>
</evidence>
<keyword evidence="4" id="KW-0645">Protease</keyword>
<dbReference type="GO" id="GO:0016807">
    <property type="term" value="F:cysteine-type carboxypeptidase activity"/>
    <property type="evidence" value="ECO:0007669"/>
    <property type="project" value="UniProtKB-EC"/>
</dbReference>
<dbReference type="PROSITE" id="PS00640">
    <property type="entry name" value="THIOL_PROTEASE_ASN"/>
    <property type="match status" value="1"/>
</dbReference>
<evidence type="ECO:0000256" key="3">
    <source>
        <dbReference type="ARBA" id="ARBA00012516"/>
    </source>
</evidence>
<keyword evidence="14" id="KW-1185">Reference proteome</keyword>